<keyword evidence="2" id="KW-1185">Reference proteome</keyword>
<reference evidence="1" key="1">
    <citation type="submission" date="2021-02" db="EMBL/GenBank/DDBJ databases">
        <authorList>
            <person name="Cremers G."/>
            <person name="Picone N."/>
        </authorList>
    </citation>
    <scope>NUCLEOTIDE SEQUENCE</scope>
    <source>
        <strain evidence="1">PQ17</strain>
    </source>
</reference>
<organism evidence="1 2">
    <name type="scientific">Candidatus Methylacidithermus pantelleriae</name>
    <dbReference type="NCBI Taxonomy" id="2744239"/>
    <lineage>
        <taxon>Bacteria</taxon>
        <taxon>Pseudomonadati</taxon>
        <taxon>Verrucomicrobiota</taxon>
        <taxon>Methylacidiphilae</taxon>
        <taxon>Methylacidiphilales</taxon>
        <taxon>Methylacidiphilaceae</taxon>
        <taxon>Candidatus Methylacidithermus</taxon>
    </lineage>
</organism>
<evidence type="ECO:0000313" key="2">
    <source>
        <dbReference type="Proteomes" id="UP000663859"/>
    </source>
</evidence>
<proteinExistence type="predicted"/>
<evidence type="ECO:0000313" key="1">
    <source>
        <dbReference type="EMBL" id="CAF0688975.1"/>
    </source>
</evidence>
<accession>A0A8J2BFH6</accession>
<sequence>MCLLEVIGKGKREEKGAKEHLFFGIFRSRHRKGAKGVSPYWRDAGRVIGKTLWRRQNRRRLVVS</sequence>
<dbReference type="Proteomes" id="UP000663859">
    <property type="component" value="Unassembled WGS sequence"/>
</dbReference>
<protein>
    <submittedName>
        <fullName evidence="1">Uncharacterized protein</fullName>
    </submittedName>
</protein>
<dbReference type="AlphaFoldDB" id="A0A8J2BFH6"/>
<dbReference type="EMBL" id="CAJNOB010000001">
    <property type="protein sequence ID" value="CAF0688975.1"/>
    <property type="molecule type" value="Genomic_DNA"/>
</dbReference>
<name>A0A8J2BFH6_9BACT</name>
<gene>
    <name evidence="1" type="ORF">MPNT_10069</name>
</gene>
<comment type="caution">
    <text evidence="1">The sequence shown here is derived from an EMBL/GenBank/DDBJ whole genome shotgun (WGS) entry which is preliminary data.</text>
</comment>